<sequence>MIEKIKKTIRDYPIWCCLFSVALGFVTYGIDVFLSGCSQDVILKAVPTAILGAITAYIAYQQHIISKSQKEIAEDKHRLELFEKRFETYEVFLNIALWSSERKSYKHKSCGDFELIDQEKWKESEKYEEEFYENRRKLISLGEQSRFLFGDDVCSVLDKTRKIIFNIEKNIKIIRQKRTRLPEVETIFADMARDSSSEFKPFEDLIRKDQLYLTEFYQKKLPEIMGPYLKTTPYISKD</sequence>
<dbReference type="EMBL" id="BSNZ01000007">
    <property type="protein sequence ID" value="GLQ84149.1"/>
    <property type="molecule type" value="Genomic_DNA"/>
</dbReference>
<keyword evidence="1" id="KW-1133">Transmembrane helix</keyword>
<evidence type="ECO:0000313" key="2">
    <source>
        <dbReference type="EMBL" id="GLQ84149.1"/>
    </source>
</evidence>
<evidence type="ECO:0000256" key="1">
    <source>
        <dbReference type="SAM" id="Phobius"/>
    </source>
</evidence>
<gene>
    <name evidence="2" type="ORF">GCM10007872_10570</name>
</gene>
<feature type="transmembrane region" description="Helical" evidence="1">
    <location>
        <begin position="12"/>
        <end position="30"/>
    </location>
</feature>
<dbReference type="RefSeq" id="WP_141350754.1">
    <property type="nucleotide sequence ID" value="NZ_BARA01000008.1"/>
</dbReference>
<accession>A0AA37SI77</accession>
<dbReference type="AlphaFoldDB" id="A0AA37SI77"/>
<keyword evidence="1" id="KW-0812">Transmembrane</keyword>
<protein>
    <submittedName>
        <fullName evidence="2">Uncharacterized protein</fullName>
    </submittedName>
</protein>
<feature type="transmembrane region" description="Helical" evidence="1">
    <location>
        <begin position="42"/>
        <end position="60"/>
    </location>
</feature>
<name>A0AA37SI77_9PROT</name>
<reference evidence="3" key="1">
    <citation type="journal article" date="2019" name="Int. J. Syst. Evol. Microbiol.">
        <title>The Global Catalogue of Microorganisms (GCM) 10K type strain sequencing project: providing services to taxonomists for standard genome sequencing and annotation.</title>
        <authorList>
            <consortium name="The Broad Institute Genomics Platform"/>
            <consortium name="The Broad Institute Genome Sequencing Center for Infectious Disease"/>
            <person name="Wu L."/>
            <person name="Ma J."/>
        </authorList>
    </citation>
    <scope>NUCLEOTIDE SEQUENCE [LARGE SCALE GENOMIC DNA]</scope>
    <source>
        <strain evidence="3">NBRC 12467</strain>
    </source>
</reference>
<evidence type="ECO:0000313" key="3">
    <source>
        <dbReference type="Proteomes" id="UP001156708"/>
    </source>
</evidence>
<comment type="caution">
    <text evidence="2">The sequence shown here is derived from an EMBL/GenBank/DDBJ whole genome shotgun (WGS) entry which is preliminary data.</text>
</comment>
<proteinExistence type="predicted"/>
<keyword evidence="3" id="KW-1185">Reference proteome</keyword>
<dbReference type="Proteomes" id="UP001156708">
    <property type="component" value="Unassembled WGS sequence"/>
</dbReference>
<organism evidence="2 3">
    <name type="scientific">Gluconobacter sphaericus NBRC 12467</name>
    <dbReference type="NCBI Taxonomy" id="1307951"/>
    <lineage>
        <taxon>Bacteria</taxon>
        <taxon>Pseudomonadati</taxon>
        <taxon>Pseudomonadota</taxon>
        <taxon>Alphaproteobacteria</taxon>
        <taxon>Acetobacterales</taxon>
        <taxon>Acetobacteraceae</taxon>
        <taxon>Gluconobacter</taxon>
    </lineage>
</organism>
<keyword evidence="1" id="KW-0472">Membrane</keyword>